<name>S7MWG9_MYOBR</name>
<feature type="region of interest" description="Disordered" evidence="1">
    <location>
        <begin position="45"/>
        <end position="64"/>
    </location>
</feature>
<evidence type="ECO:0000313" key="2">
    <source>
        <dbReference type="EMBL" id="EPQ08951.1"/>
    </source>
</evidence>
<keyword evidence="3" id="KW-1185">Reference proteome</keyword>
<proteinExistence type="predicted"/>
<protein>
    <submittedName>
        <fullName evidence="2">Uncharacterized protein</fullName>
    </submittedName>
</protein>
<evidence type="ECO:0000256" key="1">
    <source>
        <dbReference type="SAM" id="MobiDB-lite"/>
    </source>
</evidence>
<dbReference type="AlphaFoldDB" id="S7MWG9"/>
<accession>S7MWG9</accession>
<dbReference type="Proteomes" id="UP000052978">
    <property type="component" value="Unassembled WGS sequence"/>
</dbReference>
<organism evidence="2 3">
    <name type="scientific">Myotis brandtii</name>
    <name type="common">Brandt's bat</name>
    <dbReference type="NCBI Taxonomy" id="109478"/>
    <lineage>
        <taxon>Eukaryota</taxon>
        <taxon>Metazoa</taxon>
        <taxon>Chordata</taxon>
        <taxon>Craniata</taxon>
        <taxon>Vertebrata</taxon>
        <taxon>Euteleostomi</taxon>
        <taxon>Mammalia</taxon>
        <taxon>Eutheria</taxon>
        <taxon>Laurasiatheria</taxon>
        <taxon>Chiroptera</taxon>
        <taxon>Yangochiroptera</taxon>
        <taxon>Vespertilionidae</taxon>
        <taxon>Myotis</taxon>
    </lineage>
</organism>
<evidence type="ECO:0000313" key="3">
    <source>
        <dbReference type="Proteomes" id="UP000052978"/>
    </source>
</evidence>
<dbReference type="EMBL" id="KE162609">
    <property type="protein sequence ID" value="EPQ08951.1"/>
    <property type="molecule type" value="Genomic_DNA"/>
</dbReference>
<sequence>MPGTALSSARPVPRHPLQPFPTAMVRFTATPSADEWGHLRAQAALPSSLAGQEEPPGTSPSRVKCPLWGYERQGYISSLFCPTPSRD</sequence>
<reference evidence="2 3" key="1">
    <citation type="journal article" date="2013" name="Nat. Commun.">
        <title>Genome analysis reveals insights into physiology and longevity of the Brandt's bat Myotis brandtii.</title>
        <authorList>
            <person name="Seim I."/>
            <person name="Fang X."/>
            <person name="Xiong Z."/>
            <person name="Lobanov A.V."/>
            <person name="Huang Z."/>
            <person name="Ma S."/>
            <person name="Feng Y."/>
            <person name="Turanov A.A."/>
            <person name="Zhu Y."/>
            <person name="Lenz T.L."/>
            <person name="Gerashchenko M.V."/>
            <person name="Fan D."/>
            <person name="Hee Yim S."/>
            <person name="Yao X."/>
            <person name="Jordan D."/>
            <person name="Xiong Y."/>
            <person name="Ma Y."/>
            <person name="Lyapunov A.N."/>
            <person name="Chen G."/>
            <person name="Kulakova O.I."/>
            <person name="Sun Y."/>
            <person name="Lee S.G."/>
            <person name="Bronson R.T."/>
            <person name="Moskalev A.A."/>
            <person name="Sunyaev S.R."/>
            <person name="Zhang G."/>
            <person name="Krogh A."/>
            <person name="Wang J."/>
            <person name="Gladyshev V.N."/>
        </authorList>
    </citation>
    <scope>NUCLEOTIDE SEQUENCE [LARGE SCALE GENOMIC DNA]</scope>
</reference>
<gene>
    <name evidence="2" type="ORF">D623_10017047</name>
</gene>